<dbReference type="SUPFAM" id="SSF48019">
    <property type="entry name" value="post-AAA+ oligomerization domain-like"/>
    <property type="match status" value="1"/>
</dbReference>
<dbReference type="SUPFAM" id="SSF52540">
    <property type="entry name" value="P-loop containing nucleoside triphosphate hydrolases"/>
    <property type="match status" value="1"/>
</dbReference>
<dbReference type="CDD" id="cd00009">
    <property type="entry name" value="AAA"/>
    <property type="match status" value="1"/>
</dbReference>
<dbReference type="Proteomes" id="UP001484535">
    <property type="component" value="Unassembled WGS sequence"/>
</dbReference>
<dbReference type="InterPro" id="IPR012763">
    <property type="entry name" value="DNA_pol_III_sug/sutau_N"/>
</dbReference>
<name>A0ABV0CTK7_9SPHN</name>
<evidence type="ECO:0000256" key="8">
    <source>
        <dbReference type="ARBA" id="ARBA00022840"/>
    </source>
</evidence>
<dbReference type="RefSeq" id="WP_346783640.1">
    <property type="nucleotide sequence ID" value="NZ_JBDLBR010000001.1"/>
</dbReference>
<dbReference type="NCBIfam" id="NF006585">
    <property type="entry name" value="PRK09111.1"/>
    <property type="match status" value="1"/>
</dbReference>
<comment type="similarity">
    <text evidence="1 11">Belongs to the DnaX/STICHEL family.</text>
</comment>
<keyword evidence="2 11" id="KW-0808">Transferase</keyword>
<dbReference type="Gene3D" id="3.40.50.300">
    <property type="entry name" value="P-loop containing nucleotide triphosphate hydrolases"/>
    <property type="match status" value="1"/>
</dbReference>
<evidence type="ECO:0000256" key="6">
    <source>
        <dbReference type="ARBA" id="ARBA00022741"/>
    </source>
</evidence>
<gene>
    <name evidence="11" type="primary">dnaX</name>
    <name evidence="14" type="ORF">ABDJ38_03295</name>
</gene>
<dbReference type="InterPro" id="IPR003593">
    <property type="entry name" value="AAA+_ATPase"/>
</dbReference>
<keyword evidence="15" id="KW-1185">Reference proteome</keyword>
<reference evidence="14 15" key="1">
    <citation type="submission" date="2024-05" db="EMBL/GenBank/DDBJ databases">
        <authorList>
            <person name="Park S."/>
        </authorList>
    </citation>
    <scope>NUCLEOTIDE SEQUENCE [LARGE SCALE GENOMIC DNA]</scope>
    <source>
        <strain evidence="14 15">DGU5</strain>
    </source>
</reference>
<dbReference type="Pfam" id="PF12362">
    <property type="entry name" value="DUF3646"/>
    <property type="match status" value="1"/>
</dbReference>
<evidence type="ECO:0000259" key="13">
    <source>
        <dbReference type="SMART" id="SM00382"/>
    </source>
</evidence>
<dbReference type="SMART" id="SM00382">
    <property type="entry name" value="AAA"/>
    <property type="match status" value="1"/>
</dbReference>
<evidence type="ECO:0000256" key="10">
    <source>
        <dbReference type="ARBA" id="ARBA00049244"/>
    </source>
</evidence>
<feature type="region of interest" description="Disordered" evidence="12">
    <location>
        <begin position="554"/>
        <end position="573"/>
    </location>
</feature>
<keyword evidence="6 11" id="KW-0547">Nucleotide-binding</keyword>
<dbReference type="Gene3D" id="1.10.8.60">
    <property type="match status" value="1"/>
</dbReference>
<proteinExistence type="inferred from homology"/>
<dbReference type="EC" id="2.7.7.7" evidence="11"/>
<dbReference type="Pfam" id="PF13177">
    <property type="entry name" value="DNA_pol3_delta2"/>
    <property type="match status" value="1"/>
</dbReference>
<dbReference type="EMBL" id="JBDLBR010000001">
    <property type="protein sequence ID" value="MEN7536194.1"/>
    <property type="molecule type" value="Genomic_DNA"/>
</dbReference>
<evidence type="ECO:0000313" key="15">
    <source>
        <dbReference type="Proteomes" id="UP001484535"/>
    </source>
</evidence>
<sequence length="613" mass="64986">MSDSPDNSGLPPWDQGEEDEAKPSAAELEAAGQNAMFGDSEPVAAPARVAEEAAPAPVAPAPVPLAANQPYRVLARKYRPQTFSELIGQEPMVRTLSNAIARDRLAHAFLMTGVRGVGKTSTARLIAKALNCVGPDGEGGPTINPCGVCEPCKAIAEGRHIDVIEMDAASHTGVDDVREIIEAVRYSAVSARYKIYIIDEVHMLSRNAFNALLKTLEEPPAHVKFLFATTEVDKLPVTVLSRTQRFDLRRIPSELLASHFAHICELEGVTAEDEAIALVAAAAEGSVRDGLSILDQAIAHADMDSGEGETKVTAAKVQSMLGLADRGARRRLFEHLLKGEAPEMLSAVDGQYALGVEPLALIRSLMEFTHKIALAQVAGGESDAPIADEREAVSDWAGRLSPGQVHRLWQLLLKGHEEVARAPDPLVAAQMALLRVLHAADMPDPGKLARQLQDMAASGSGVGSPSAGAPAGGAAAAPVASAQAAGIEWSELVDRVDASGALIAAATMRDWVRVISLAPGELIYQLADGISDDPSREIREALVKATGASWRVERGEGQGAPSLTEQAEAEAAAEQARVRAHPLVRATLEAFPEAEFVEDTEAPRGHQQWSQRG</sequence>
<dbReference type="InterPro" id="IPR022754">
    <property type="entry name" value="DNA_pol_III_gamma-3"/>
</dbReference>
<feature type="compositionally biased region" description="Low complexity" evidence="12">
    <location>
        <begin position="456"/>
        <end position="473"/>
    </location>
</feature>
<evidence type="ECO:0000256" key="2">
    <source>
        <dbReference type="ARBA" id="ARBA00022679"/>
    </source>
</evidence>
<comment type="function">
    <text evidence="11">DNA polymerase III is a complex, multichain enzyme responsible for most of the replicative synthesis in bacteria. This DNA polymerase also exhibits 3' to 5' exonuclease activity.</text>
</comment>
<keyword evidence="4 11" id="KW-0235">DNA replication</keyword>
<keyword evidence="8 11" id="KW-0067">ATP-binding</keyword>
<dbReference type="Pfam" id="PF22608">
    <property type="entry name" value="DNAX_ATPase_lid"/>
    <property type="match status" value="1"/>
</dbReference>
<accession>A0ABV0CTK7</accession>
<dbReference type="PANTHER" id="PTHR11669">
    <property type="entry name" value="REPLICATION FACTOR C / DNA POLYMERASE III GAMMA-TAU SUBUNIT"/>
    <property type="match status" value="1"/>
</dbReference>
<feature type="region of interest" description="Disordered" evidence="12">
    <location>
        <begin position="1"/>
        <end position="44"/>
    </location>
</feature>
<evidence type="ECO:0000256" key="12">
    <source>
        <dbReference type="SAM" id="MobiDB-lite"/>
    </source>
</evidence>
<keyword evidence="9 11" id="KW-0239">DNA-directed DNA polymerase</keyword>
<evidence type="ECO:0000256" key="1">
    <source>
        <dbReference type="ARBA" id="ARBA00006360"/>
    </source>
</evidence>
<evidence type="ECO:0000256" key="7">
    <source>
        <dbReference type="ARBA" id="ARBA00022833"/>
    </source>
</evidence>
<feature type="domain" description="AAA+ ATPase" evidence="13">
    <location>
        <begin position="105"/>
        <end position="252"/>
    </location>
</feature>
<dbReference type="CDD" id="cd18137">
    <property type="entry name" value="HLD_clamp_pol_III_gamma_tau"/>
    <property type="match status" value="1"/>
</dbReference>
<evidence type="ECO:0000313" key="14">
    <source>
        <dbReference type="EMBL" id="MEN7536194.1"/>
    </source>
</evidence>
<evidence type="ECO:0000256" key="3">
    <source>
        <dbReference type="ARBA" id="ARBA00022695"/>
    </source>
</evidence>
<dbReference type="InterPro" id="IPR045085">
    <property type="entry name" value="HLD_clamp_pol_III_gamma_tau"/>
</dbReference>
<dbReference type="InterPro" id="IPR027417">
    <property type="entry name" value="P-loop_NTPase"/>
</dbReference>
<dbReference type="PANTHER" id="PTHR11669:SF0">
    <property type="entry name" value="PROTEIN STICHEL-LIKE 2"/>
    <property type="match status" value="1"/>
</dbReference>
<dbReference type="InterPro" id="IPR022107">
    <property type="entry name" value="DNA_pol_III_gamma/tau_C"/>
</dbReference>
<dbReference type="InterPro" id="IPR008921">
    <property type="entry name" value="DNA_pol3_clamp-load_cplx_C"/>
</dbReference>
<dbReference type="Gene3D" id="1.20.272.10">
    <property type="match status" value="1"/>
</dbReference>
<keyword evidence="5" id="KW-0479">Metal-binding</keyword>
<comment type="subunit">
    <text evidence="11">DNA polymerase III contains a core (composed of alpha, epsilon and theta chains) that associates with a tau subunit. This core dimerizes to form the POLIII' complex. PolIII' associates with the gamma complex (composed of gamma, delta, delta', psi and chi chains) and with the beta chain to form the complete DNA polymerase III complex.</text>
</comment>
<comment type="caution">
    <text evidence="14">The sequence shown here is derived from an EMBL/GenBank/DDBJ whole genome shotgun (WGS) entry which is preliminary data.</text>
</comment>
<protein>
    <recommendedName>
        <fullName evidence="11">DNA polymerase III subunit gamma/tau</fullName>
        <ecNumber evidence="11">2.7.7.7</ecNumber>
    </recommendedName>
</protein>
<keyword evidence="7" id="KW-0862">Zinc</keyword>
<dbReference type="Pfam" id="PF12169">
    <property type="entry name" value="DNA_pol3_gamma3"/>
    <property type="match status" value="1"/>
</dbReference>
<evidence type="ECO:0000256" key="9">
    <source>
        <dbReference type="ARBA" id="ARBA00022932"/>
    </source>
</evidence>
<dbReference type="GO" id="GO:0003887">
    <property type="term" value="F:DNA-directed DNA polymerase activity"/>
    <property type="evidence" value="ECO:0007669"/>
    <property type="project" value="UniProtKB-EC"/>
</dbReference>
<organism evidence="14 15">
    <name type="scientific">Aurantiacibacter flavus</name>
    <dbReference type="NCBI Taxonomy" id="3145232"/>
    <lineage>
        <taxon>Bacteria</taxon>
        <taxon>Pseudomonadati</taxon>
        <taxon>Pseudomonadota</taxon>
        <taxon>Alphaproteobacteria</taxon>
        <taxon>Sphingomonadales</taxon>
        <taxon>Erythrobacteraceae</taxon>
        <taxon>Aurantiacibacter</taxon>
    </lineage>
</organism>
<evidence type="ECO:0000256" key="11">
    <source>
        <dbReference type="RuleBase" id="RU364063"/>
    </source>
</evidence>
<comment type="catalytic activity">
    <reaction evidence="10 11">
        <text>DNA(n) + a 2'-deoxyribonucleoside 5'-triphosphate = DNA(n+1) + diphosphate</text>
        <dbReference type="Rhea" id="RHEA:22508"/>
        <dbReference type="Rhea" id="RHEA-COMP:17339"/>
        <dbReference type="Rhea" id="RHEA-COMP:17340"/>
        <dbReference type="ChEBI" id="CHEBI:33019"/>
        <dbReference type="ChEBI" id="CHEBI:61560"/>
        <dbReference type="ChEBI" id="CHEBI:173112"/>
        <dbReference type="EC" id="2.7.7.7"/>
    </reaction>
</comment>
<dbReference type="InterPro" id="IPR050238">
    <property type="entry name" value="DNA_Rep/Repair_Clamp_Loader"/>
</dbReference>
<dbReference type="NCBIfam" id="TIGR02397">
    <property type="entry name" value="dnaX_nterm"/>
    <property type="match status" value="1"/>
</dbReference>
<feature type="region of interest" description="Disordered" evidence="12">
    <location>
        <begin position="453"/>
        <end position="473"/>
    </location>
</feature>
<keyword evidence="3 11" id="KW-0548">Nucleotidyltransferase</keyword>
<evidence type="ECO:0000256" key="5">
    <source>
        <dbReference type="ARBA" id="ARBA00022723"/>
    </source>
</evidence>
<evidence type="ECO:0000256" key="4">
    <source>
        <dbReference type="ARBA" id="ARBA00022705"/>
    </source>
</evidence>